<dbReference type="InterPro" id="IPR011268">
    <property type="entry name" value="Purine_phosphorylase"/>
</dbReference>
<dbReference type="EMBL" id="FAXC01000284">
    <property type="protein sequence ID" value="CUV09656.1"/>
    <property type="molecule type" value="Genomic_DNA"/>
</dbReference>
<name>A0A160VG42_9ZZZZ</name>
<dbReference type="NCBIfam" id="TIGR01697">
    <property type="entry name" value="PNPH-PUNA-XAPA"/>
    <property type="match status" value="1"/>
</dbReference>
<evidence type="ECO:0000256" key="4">
    <source>
        <dbReference type="ARBA" id="ARBA00022676"/>
    </source>
</evidence>
<evidence type="ECO:0000259" key="7">
    <source>
        <dbReference type="Pfam" id="PF01048"/>
    </source>
</evidence>
<dbReference type="PANTHER" id="PTHR11904">
    <property type="entry name" value="METHYLTHIOADENOSINE/PURINE NUCLEOSIDE PHOSPHORYLASE"/>
    <property type="match status" value="1"/>
</dbReference>
<comment type="similarity">
    <text evidence="2">Belongs to the PNP/MTAP phosphorylase family.</text>
</comment>
<dbReference type="CDD" id="cd09009">
    <property type="entry name" value="PNP-EcPNPII_like"/>
    <property type="match status" value="1"/>
</dbReference>
<evidence type="ECO:0000256" key="2">
    <source>
        <dbReference type="ARBA" id="ARBA00006751"/>
    </source>
</evidence>
<dbReference type="AlphaFoldDB" id="A0A160VG42"/>
<comment type="pathway">
    <text evidence="1">Purine metabolism; purine nucleoside salvage.</text>
</comment>
<keyword evidence="5 8" id="KW-0808">Transferase</keyword>
<evidence type="ECO:0000313" key="8">
    <source>
        <dbReference type="EMBL" id="CUV09656.1"/>
    </source>
</evidence>
<dbReference type="PANTHER" id="PTHR11904:SF9">
    <property type="entry name" value="PURINE NUCLEOSIDE PHOSPHORYLASE-RELATED"/>
    <property type="match status" value="1"/>
</dbReference>
<dbReference type="Gene3D" id="3.40.50.1580">
    <property type="entry name" value="Nucleoside phosphorylase domain"/>
    <property type="match status" value="1"/>
</dbReference>
<evidence type="ECO:0000256" key="3">
    <source>
        <dbReference type="ARBA" id="ARBA00011886"/>
    </source>
</evidence>
<gene>
    <name evidence="8" type="ORF">MGWOODY_Mmi68</name>
</gene>
<keyword evidence="4 8" id="KW-0328">Glycosyltransferase</keyword>
<evidence type="ECO:0000256" key="6">
    <source>
        <dbReference type="ARBA" id="ARBA00031036"/>
    </source>
</evidence>
<dbReference type="EC" id="2.4.2.1" evidence="3"/>
<organism evidence="8">
    <name type="scientific">hydrothermal vent metagenome</name>
    <dbReference type="NCBI Taxonomy" id="652676"/>
    <lineage>
        <taxon>unclassified sequences</taxon>
        <taxon>metagenomes</taxon>
        <taxon>ecological metagenomes</taxon>
    </lineage>
</organism>
<accession>A0A160VG42</accession>
<evidence type="ECO:0000256" key="1">
    <source>
        <dbReference type="ARBA" id="ARBA00005058"/>
    </source>
</evidence>
<dbReference type="GO" id="GO:0004731">
    <property type="term" value="F:purine-nucleoside phosphorylase activity"/>
    <property type="evidence" value="ECO:0007669"/>
    <property type="project" value="UniProtKB-EC"/>
</dbReference>
<dbReference type="PIRSF" id="PIRSF000477">
    <property type="entry name" value="PurNPase"/>
    <property type="match status" value="1"/>
</dbReference>
<protein>
    <recommendedName>
        <fullName evidence="3">purine-nucleoside phosphorylase</fullName>
        <ecNumber evidence="3">2.4.2.1</ecNumber>
    </recommendedName>
    <alternativeName>
        <fullName evidence="6">Inosine-guanosine phosphorylase</fullName>
    </alternativeName>
</protein>
<proteinExistence type="inferred from homology"/>
<evidence type="ECO:0000256" key="5">
    <source>
        <dbReference type="ARBA" id="ARBA00022679"/>
    </source>
</evidence>
<feature type="domain" description="Nucleoside phosphorylase" evidence="7">
    <location>
        <begin position="21"/>
        <end position="259"/>
    </location>
</feature>
<sequence>MINIDLMAEHVFDQSTFNGHVAVILGSGLGGFAEGLKEQKVIPYQEIPNYPHSTVEGHTGELVIGSMNGVELIAAKGRFHYYEGYSFQEITIPIHLFSKLGVDHLIITNSSGSMNKNCGPGSLMAITGHMDCTYRHSADDPKLYSGEPFHDQVLIQLAIASAEKLGFELATGNYCWTLGPSYETPAEISDMQRMGGDAVGMSTVPEIISAAELGMKILTISCLTNYAAGISTHPLTHEEVVKTAKKTGEQFTGLLKKIISALKLET</sequence>
<dbReference type="GO" id="GO:0009116">
    <property type="term" value="P:nucleoside metabolic process"/>
    <property type="evidence" value="ECO:0007669"/>
    <property type="project" value="InterPro"/>
</dbReference>
<reference evidence="8" key="1">
    <citation type="submission" date="2015-10" db="EMBL/GenBank/DDBJ databases">
        <authorList>
            <person name="Gilbert D.G."/>
        </authorList>
    </citation>
    <scope>NUCLEOTIDE SEQUENCE</scope>
</reference>
<dbReference type="Pfam" id="PF01048">
    <property type="entry name" value="PNP_UDP_1"/>
    <property type="match status" value="1"/>
</dbReference>
<dbReference type="InterPro" id="IPR000845">
    <property type="entry name" value="Nucleoside_phosphorylase_d"/>
</dbReference>
<dbReference type="UniPathway" id="UPA00606"/>
<dbReference type="SUPFAM" id="SSF53167">
    <property type="entry name" value="Purine and uridine phosphorylases"/>
    <property type="match status" value="1"/>
</dbReference>
<dbReference type="GO" id="GO:0005737">
    <property type="term" value="C:cytoplasm"/>
    <property type="evidence" value="ECO:0007669"/>
    <property type="project" value="TreeGrafter"/>
</dbReference>
<dbReference type="InterPro" id="IPR035994">
    <property type="entry name" value="Nucleoside_phosphorylase_sf"/>
</dbReference>
<dbReference type="NCBIfam" id="NF006054">
    <property type="entry name" value="PRK08202.1"/>
    <property type="match status" value="1"/>
</dbReference>